<dbReference type="GO" id="GO:0003677">
    <property type="term" value="F:DNA binding"/>
    <property type="evidence" value="ECO:0007669"/>
    <property type="project" value="UniProtKB-KW"/>
</dbReference>
<name>A0A941F1E3_9ACTN</name>
<evidence type="ECO:0000256" key="5">
    <source>
        <dbReference type="ARBA" id="ARBA00023163"/>
    </source>
</evidence>
<comment type="similarity">
    <text evidence="1">Belongs to the sigma-70 factor family. ECF subfamily.</text>
</comment>
<dbReference type="InterPro" id="IPR036388">
    <property type="entry name" value="WH-like_DNA-bd_sf"/>
</dbReference>
<dbReference type="PANTHER" id="PTHR43133">
    <property type="entry name" value="RNA POLYMERASE ECF-TYPE SIGMA FACTO"/>
    <property type="match status" value="1"/>
</dbReference>
<reference evidence="7" key="1">
    <citation type="submission" date="2021-04" db="EMBL/GenBank/DDBJ databases">
        <title>Genome based classification of Actinospica acidithermotolerans sp. nov., an actinobacterium isolated from an Indonesian hot spring.</title>
        <authorList>
            <person name="Kusuma A.B."/>
            <person name="Putra K.E."/>
            <person name="Nafisah S."/>
            <person name="Loh J."/>
            <person name="Nouioui I."/>
            <person name="Goodfellow M."/>
        </authorList>
    </citation>
    <scope>NUCLEOTIDE SEQUENCE</scope>
    <source>
        <strain evidence="7">CSCA 57</strain>
    </source>
</reference>
<dbReference type="GO" id="GO:0016987">
    <property type="term" value="F:sigma factor activity"/>
    <property type="evidence" value="ECO:0007669"/>
    <property type="project" value="UniProtKB-KW"/>
</dbReference>
<dbReference type="SUPFAM" id="SSF88659">
    <property type="entry name" value="Sigma3 and sigma4 domains of RNA polymerase sigma factors"/>
    <property type="match status" value="1"/>
</dbReference>
<dbReference type="InterPro" id="IPR013249">
    <property type="entry name" value="RNA_pol_sigma70_r4_t2"/>
</dbReference>
<organism evidence="7 8">
    <name type="scientific">Actinospica durhamensis</name>
    <dbReference type="NCBI Taxonomy" id="1508375"/>
    <lineage>
        <taxon>Bacteria</taxon>
        <taxon>Bacillati</taxon>
        <taxon>Actinomycetota</taxon>
        <taxon>Actinomycetes</taxon>
        <taxon>Catenulisporales</taxon>
        <taxon>Actinospicaceae</taxon>
        <taxon>Actinospica</taxon>
    </lineage>
</organism>
<keyword evidence="8" id="KW-1185">Reference proteome</keyword>
<evidence type="ECO:0000259" key="6">
    <source>
        <dbReference type="PROSITE" id="PS00622"/>
    </source>
</evidence>
<dbReference type="AlphaFoldDB" id="A0A941F1E3"/>
<gene>
    <name evidence="7" type="ORF">KDL01_38080</name>
</gene>
<dbReference type="InterPro" id="IPR039425">
    <property type="entry name" value="RNA_pol_sigma-70-like"/>
</dbReference>
<dbReference type="PROSITE" id="PS00622">
    <property type="entry name" value="HTH_LUXR_1"/>
    <property type="match status" value="1"/>
</dbReference>
<dbReference type="NCBIfam" id="TIGR02937">
    <property type="entry name" value="sigma70-ECF"/>
    <property type="match status" value="1"/>
</dbReference>
<keyword evidence="4" id="KW-0238">DNA-binding</keyword>
<dbReference type="Proteomes" id="UP000675781">
    <property type="component" value="Unassembled WGS sequence"/>
</dbReference>
<dbReference type="InterPro" id="IPR014284">
    <property type="entry name" value="RNA_pol_sigma-70_dom"/>
</dbReference>
<dbReference type="Pfam" id="PF08281">
    <property type="entry name" value="Sigma70_r4_2"/>
    <property type="match status" value="1"/>
</dbReference>
<evidence type="ECO:0000256" key="2">
    <source>
        <dbReference type="ARBA" id="ARBA00023015"/>
    </source>
</evidence>
<evidence type="ECO:0000313" key="8">
    <source>
        <dbReference type="Proteomes" id="UP000675781"/>
    </source>
</evidence>
<sequence length="126" mass="13868">GGYGDPEAWVRTVVYRIRISRWRRAKTGLTAYRRHGAAPDTPELSVDYVAIVSALKKIPAAQRRAIVLFYLMGLSVEEISRETGVAAGTVKSQLSRARTRLATLLTESPDYHGNPLAFAREASSHA</sequence>
<evidence type="ECO:0000256" key="1">
    <source>
        <dbReference type="ARBA" id="ARBA00010641"/>
    </source>
</evidence>
<feature type="domain" description="HTH luxR-type" evidence="6">
    <location>
        <begin position="73"/>
        <end position="100"/>
    </location>
</feature>
<dbReference type="InterPro" id="IPR000792">
    <property type="entry name" value="Tscrpt_reg_LuxR_C"/>
</dbReference>
<evidence type="ECO:0000256" key="3">
    <source>
        <dbReference type="ARBA" id="ARBA00023082"/>
    </source>
</evidence>
<protein>
    <submittedName>
        <fullName evidence="7">Sigma-70 family RNA polymerase sigma factor</fullName>
    </submittedName>
</protein>
<evidence type="ECO:0000313" key="7">
    <source>
        <dbReference type="EMBL" id="MBR7839134.1"/>
    </source>
</evidence>
<dbReference type="InterPro" id="IPR013324">
    <property type="entry name" value="RNA_pol_sigma_r3/r4-like"/>
</dbReference>
<dbReference type="EMBL" id="JAGSOG010000382">
    <property type="protein sequence ID" value="MBR7839134.1"/>
    <property type="molecule type" value="Genomic_DNA"/>
</dbReference>
<dbReference type="Gene3D" id="1.10.10.10">
    <property type="entry name" value="Winged helix-like DNA-binding domain superfamily/Winged helix DNA-binding domain"/>
    <property type="match status" value="1"/>
</dbReference>
<dbReference type="CDD" id="cd06171">
    <property type="entry name" value="Sigma70_r4"/>
    <property type="match status" value="1"/>
</dbReference>
<keyword evidence="3" id="KW-0731">Sigma factor</keyword>
<evidence type="ECO:0000256" key="4">
    <source>
        <dbReference type="ARBA" id="ARBA00023125"/>
    </source>
</evidence>
<dbReference type="GO" id="GO:0006352">
    <property type="term" value="P:DNA-templated transcription initiation"/>
    <property type="evidence" value="ECO:0007669"/>
    <property type="project" value="InterPro"/>
</dbReference>
<dbReference type="PANTHER" id="PTHR43133:SF50">
    <property type="entry name" value="ECF RNA POLYMERASE SIGMA FACTOR SIGM"/>
    <property type="match status" value="1"/>
</dbReference>
<feature type="non-terminal residue" evidence="7">
    <location>
        <position position="1"/>
    </location>
</feature>
<proteinExistence type="inferred from homology"/>
<keyword evidence="5" id="KW-0804">Transcription</keyword>
<dbReference type="RefSeq" id="WP_212533574.1">
    <property type="nucleotide sequence ID" value="NZ_JAGSOG010000382.1"/>
</dbReference>
<accession>A0A941F1E3</accession>
<comment type="caution">
    <text evidence="7">The sequence shown here is derived from an EMBL/GenBank/DDBJ whole genome shotgun (WGS) entry which is preliminary data.</text>
</comment>
<keyword evidence="2" id="KW-0805">Transcription regulation</keyword>